<reference evidence="2" key="1">
    <citation type="submission" date="2016-08" db="EMBL/GenBank/DDBJ databases">
        <title>Complete genome sequence of the organohalide-respiring Epsilonproteobacterium Sulfurospirillum halorespirans.</title>
        <authorList>
            <person name="Goris T."/>
            <person name="Zimmermann J."/>
            <person name="Schenz B."/>
            <person name="Lemos M."/>
            <person name="Hackermueller J."/>
            <person name="Diekert G."/>
        </authorList>
    </citation>
    <scope>NUCLEOTIDE SEQUENCE [LARGE SCALE GENOMIC DNA]</scope>
    <source>
        <strain>DSM 13726</strain>
        <strain evidence="2">PCE-M2</strain>
    </source>
</reference>
<protein>
    <submittedName>
        <fullName evidence="1">Uncharacterized protein</fullName>
    </submittedName>
</protein>
<dbReference type="EMBL" id="CP017111">
    <property type="protein sequence ID" value="AOO65911.1"/>
    <property type="molecule type" value="Genomic_DNA"/>
</dbReference>
<organism evidence="1 2">
    <name type="scientific">Sulfurospirillum halorespirans DSM 13726</name>
    <dbReference type="NCBI Taxonomy" id="1193502"/>
    <lineage>
        <taxon>Bacteria</taxon>
        <taxon>Pseudomonadati</taxon>
        <taxon>Campylobacterota</taxon>
        <taxon>Epsilonproteobacteria</taxon>
        <taxon>Campylobacterales</taxon>
        <taxon>Sulfurospirillaceae</taxon>
        <taxon>Sulfurospirillum</taxon>
    </lineage>
</organism>
<dbReference type="RefSeq" id="WP_069478531.1">
    <property type="nucleotide sequence ID" value="NZ_CP017111.1"/>
</dbReference>
<evidence type="ECO:0000313" key="2">
    <source>
        <dbReference type="Proteomes" id="UP000094609"/>
    </source>
</evidence>
<name>A0A1D7TLR0_9BACT</name>
<evidence type="ECO:0000313" key="1">
    <source>
        <dbReference type="EMBL" id="AOO65911.1"/>
    </source>
</evidence>
<accession>A0A1D7TLR0</accession>
<dbReference type="STRING" id="1193502.SHALO_2149"/>
<keyword evidence="2" id="KW-1185">Reference proteome</keyword>
<dbReference type="AlphaFoldDB" id="A0A1D7TLR0"/>
<gene>
    <name evidence="1" type="ORF">SHALO_2149</name>
</gene>
<sequence>MKQERPRCSEEECQRQSEHFIFMNMDQLSAQIGQCEGCNNALETKNTRTAQTHQLIALIWAEKHNETTGKLR</sequence>
<proteinExistence type="predicted"/>
<dbReference type="KEGG" id="shal:SHALO_2149"/>
<dbReference type="Proteomes" id="UP000094609">
    <property type="component" value="Chromosome"/>
</dbReference>